<proteinExistence type="predicted"/>
<dbReference type="InterPro" id="IPR008824">
    <property type="entry name" value="RuvB-like_N"/>
</dbReference>
<dbReference type="InterPro" id="IPR008921">
    <property type="entry name" value="DNA_pol3_clamp-load_cplx_C"/>
</dbReference>
<evidence type="ECO:0000313" key="4">
    <source>
        <dbReference type="EMBL" id="MBU3830999.1"/>
    </source>
</evidence>
<name>A0A9E2KX16_9BACT</name>
<dbReference type="Pfam" id="PF05496">
    <property type="entry name" value="RuvB_N"/>
    <property type="match status" value="1"/>
</dbReference>
<dbReference type="EMBL" id="JAHLFM010000038">
    <property type="protein sequence ID" value="MBU3830999.1"/>
    <property type="molecule type" value="Genomic_DNA"/>
</dbReference>
<sequence length="418" mass="47481">MKNRSKLYSQIRPKSIIDVIGQSHLLSSDSIIQKMVEKNYVCSLIFYGPPGIGKTSLAIALCNDLHLKYGVYNSSIDSKDKLLELVNYSRVYGDEYVLIIDEVHRLNKDKQDILLPLIEHQNIKVFLTTTENPFFVINPALRSRCQILELKPISVDEMVKGLSRINNEYLHLKITDDALKRIATSTNGDLRSAINLLDLLVNLYSDKDITNDILDKIILHNYVLGSDDDDDIHNLKSAFHKSVRGSDVNASIYYLHRLIQIGDFEAIYRRLTAMVYEDIGLANPNLAVRLKTAIDSSRFLGMPECVLPLTSIVIEMALSPKSNSTAIAINNVKLDIDNGNLFSVPLHIRDSHYKNAIKLGVKGYKYPHDYNGNYVEQEYLPLELLGKVYYEPGLNPTEEKIYKNYKLFIENALKKQGN</sequence>
<dbReference type="Pfam" id="PF12002">
    <property type="entry name" value="MgsA_C"/>
    <property type="match status" value="1"/>
</dbReference>
<gene>
    <name evidence="4" type="ORF">H9897_02485</name>
</gene>
<reference evidence="4" key="2">
    <citation type="submission" date="2021-04" db="EMBL/GenBank/DDBJ databases">
        <authorList>
            <person name="Gilroy R."/>
        </authorList>
    </citation>
    <scope>NUCLEOTIDE SEQUENCE</scope>
    <source>
        <strain evidence="4">A5-1222</strain>
    </source>
</reference>
<keyword evidence="2" id="KW-0067">ATP-binding</keyword>
<dbReference type="GO" id="GO:0006310">
    <property type="term" value="P:DNA recombination"/>
    <property type="evidence" value="ECO:0007669"/>
    <property type="project" value="InterPro"/>
</dbReference>
<dbReference type="GO" id="GO:0005524">
    <property type="term" value="F:ATP binding"/>
    <property type="evidence" value="ECO:0007669"/>
    <property type="project" value="UniProtKB-KW"/>
</dbReference>
<protein>
    <submittedName>
        <fullName evidence="4">Replication-associated recombination protein A</fullName>
    </submittedName>
</protein>
<dbReference type="CDD" id="cd00009">
    <property type="entry name" value="AAA"/>
    <property type="match status" value="1"/>
</dbReference>
<organism evidence="4 5">
    <name type="scientific">Candidatus Ureaplasma intestinipullorum</name>
    <dbReference type="NCBI Taxonomy" id="2838770"/>
    <lineage>
        <taxon>Bacteria</taxon>
        <taxon>Bacillati</taxon>
        <taxon>Mycoplasmatota</taxon>
        <taxon>Mycoplasmoidales</taxon>
        <taxon>Mycoplasmoidaceae</taxon>
        <taxon>Ureaplasma</taxon>
    </lineage>
</organism>
<dbReference type="Gene3D" id="1.10.8.60">
    <property type="match status" value="1"/>
</dbReference>
<dbReference type="InterPro" id="IPR051314">
    <property type="entry name" value="AAA_ATPase_RarA/MGS1/WRNIP1"/>
</dbReference>
<dbReference type="GO" id="GO:0017116">
    <property type="term" value="F:single-stranded DNA helicase activity"/>
    <property type="evidence" value="ECO:0007669"/>
    <property type="project" value="TreeGrafter"/>
</dbReference>
<evidence type="ECO:0000256" key="1">
    <source>
        <dbReference type="ARBA" id="ARBA00022741"/>
    </source>
</evidence>
<comment type="caution">
    <text evidence="4">The sequence shown here is derived from an EMBL/GenBank/DDBJ whole genome shotgun (WGS) entry which is preliminary data.</text>
</comment>
<dbReference type="Pfam" id="PF16193">
    <property type="entry name" value="AAA_assoc_2"/>
    <property type="match status" value="1"/>
</dbReference>
<dbReference type="SUPFAM" id="SSF52540">
    <property type="entry name" value="P-loop containing nucleoside triphosphate hydrolases"/>
    <property type="match status" value="1"/>
</dbReference>
<dbReference type="InterPro" id="IPR027417">
    <property type="entry name" value="P-loop_NTPase"/>
</dbReference>
<accession>A0A9E2KX16</accession>
<reference evidence="4" key="1">
    <citation type="journal article" date="2021" name="PeerJ">
        <title>Extensive microbial diversity within the chicken gut microbiome revealed by metagenomics and culture.</title>
        <authorList>
            <person name="Gilroy R."/>
            <person name="Ravi A."/>
            <person name="Getino M."/>
            <person name="Pursley I."/>
            <person name="Horton D.L."/>
            <person name="Alikhan N.F."/>
            <person name="Baker D."/>
            <person name="Gharbi K."/>
            <person name="Hall N."/>
            <person name="Watson M."/>
            <person name="Adriaenssens E.M."/>
            <person name="Foster-Nyarko E."/>
            <person name="Jarju S."/>
            <person name="Secka A."/>
            <person name="Antonio M."/>
            <person name="Oren A."/>
            <person name="Chaudhuri R.R."/>
            <person name="La Ragione R."/>
            <person name="Hildebrand F."/>
            <person name="Pallen M.J."/>
        </authorList>
    </citation>
    <scope>NUCLEOTIDE SEQUENCE</scope>
    <source>
        <strain evidence="4">A5-1222</strain>
    </source>
</reference>
<keyword evidence="1" id="KW-0547">Nucleotide-binding</keyword>
<dbReference type="GO" id="GO:0006261">
    <property type="term" value="P:DNA-templated DNA replication"/>
    <property type="evidence" value="ECO:0007669"/>
    <property type="project" value="TreeGrafter"/>
</dbReference>
<dbReference type="InterPro" id="IPR003593">
    <property type="entry name" value="AAA+_ATPase"/>
</dbReference>
<evidence type="ECO:0000313" key="5">
    <source>
        <dbReference type="Proteomes" id="UP000824247"/>
    </source>
</evidence>
<dbReference type="GO" id="GO:0009378">
    <property type="term" value="F:four-way junction helicase activity"/>
    <property type="evidence" value="ECO:0007669"/>
    <property type="project" value="InterPro"/>
</dbReference>
<dbReference type="GO" id="GO:0000731">
    <property type="term" value="P:DNA synthesis involved in DNA repair"/>
    <property type="evidence" value="ECO:0007669"/>
    <property type="project" value="TreeGrafter"/>
</dbReference>
<dbReference type="GO" id="GO:0008047">
    <property type="term" value="F:enzyme activator activity"/>
    <property type="evidence" value="ECO:0007669"/>
    <property type="project" value="TreeGrafter"/>
</dbReference>
<dbReference type="Gene3D" id="3.40.50.300">
    <property type="entry name" value="P-loop containing nucleotide triphosphate hydrolases"/>
    <property type="match status" value="1"/>
</dbReference>
<dbReference type="GO" id="GO:0003677">
    <property type="term" value="F:DNA binding"/>
    <property type="evidence" value="ECO:0007669"/>
    <property type="project" value="InterPro"/>
</dbReference>
<dbReference type="InterPro" id="IPR021886">
    <property type="entry name" value="MgsA_C"/>
</dbReference>
<dbReference type="SMART" id="SM00382">
    <property type="entry name" value="AAA"/>
    <property type="match status" value="1"/>
</dbReference>
<dbReference type="CDD" id="cd18139">
    <property type="entry name" value="HLD_clamp_RarA"/>
    <property type="match status" value="1"/>
</dbReference>
<dbReference type="AlphaFoldDB" id="A0A9E2KX16"/>
<dbReference type="PANTHER" id="PTHR13779:SF7">
    <property type="entry name" value="ATPASE WRNIP1"/>
    <property type="match status" value="1"/>
</dbReference>
<dbReference type="PANTHER" id="PTHR13779">
    <property type="entry name" value="WERNER HELICASE-INTERACTING PROTEIN 1 FAMILY MEMBER"/>
    <property type="match status" value="1"/>
</dbReference>
<evidence type="ECO:0000256" key="2">
    <source>
        <dbReference type="ARBA" id="ARBA00022840"/>
    </source>
</evidence>
<dbReference type="InterPro" id="IPR032423">
    <property type="entry name" value="AAA_assoc_2"/>
</dbReference>
<feature type="domain" description="AAA+ ATPase" evidence="3">
    <location>
        <begin position="40"/>
        <end position="154"/>
    </location>
</feature>
<dbReference type="Proteomes" id="UP000824247">
    <property type="component" value="Unassembled WGS sequence"/>
</dbReference>
<dbReference type="SUPFAM" id="SSF48019">
    <property type="entry name" value="post-AAA+ oligomerization domain-like"/>
    <property type="match status" value="1"/>
</dbReference>
<dbReference type="Gene3D" id="1.10.3710.10">
    <property type="entry name" value="DNA polymerase III clamp loader subunits, C-terminal domain"/>
    <property type="match status" value="1"/>
</dbReference>
<dbReference type="Gene3D" id="1.20.272.10">
    <property type="match status" value="1"/>
</dbReference>
<evidence type="ECO:0000259" key="3">
    <source>
        <dbReference type="SMART" id="SM00382"/>
    </source>
</evidence>